<evidence type="ECO:0000313" key="2">
    <source>
        <dbReference type="EMBL" id="EKG19735.1"/>
    </source>
</evidence>
<evidence type="ECO:0000259" key="1">
    <source>
        <dbReference type="Pfam" id="PF03992"/>
    </source>
</evidence>
<keyword evidence="2" id="KW-0560">Oxidoreductase</keyword>
<reference evidence="2 3" key="1">
    <citation type="journal article" date="2012" name="BMC Genomics">
        <title>Tools to kill: Genome of one of the most destructive plant pathogenic fungi Macrophomina phaseolina.</title>
        <authorList>
            <person name="Islam M.S."/>
            <person name="Haque M.S."/>
            <person name="Islam M.M."/>
            <person name="Emdad E.M."/>
            <person name="Halim A."/>
            <person name="Hossen Q.M.M."/>
            <person name="Hossain M.Z."/>
            <person name="Ahmed B."/>
            <person name="Rahim S."/>
            <person name="Rahman M.S."/>
            <person name="Alam M.M."/>
            <person name="Hou S."/>
            <person name="Wan X."/>
            <person name="Saito J.A."/>
            <person name="Alam M."/>
        </authorList>
    </citation>
    <scope>NUCLEOTIDE SEQUENCE [LARGE SCALE GENOMIC DNA]</scope>
    <source>
        <strain evidence="2 3">MS6</strain>
    </source>
</reference>
<dbReference type="STRING" id="1126212.K2SSM7"/>
<feature type="domain" description="ABM" evidence="1">
    <location>
        <begin position="42"/>
        <end position="96"/>
    </location>
</feature>
<keyword evidence="2" id="KW-0503">Monooxygenase</keyword>
<dbReference type="VEuPathDB" id="FungiDB:MPH_02977"/>
<dbReference type="Gene3D" id="3.30.70.100">
    <property type="match status" value="1"/>
</dbReference>
<dbReference type="HOGENOM" id="CLU_1156466_0_0_1"/>
<name>K2SSM7_MACPH</name>
<dbReference type="GO" id="GO:0004497">
    <property type="term" value="F:monooxygenase activity"/>
    <property type="evidence" value="ECO:0007669"/>
    <property type="project" value="UniProtKB-KW"/>
</dbReference>
<dbReference type="InterPro" id="IPR011008">
    <property type="entry name" value="Dimeric_a/b-barrel"/>
</dbReference>
<organism evidence="2 3">
    <name type="scientific">Macrophomina phaseolina (strain MS6)</name>
    <name type="common">Charcoal rot fungus</name>
    <dbReference type="NCBI Taxonomy" id="1126212"/>
    <lineage>
        <taxon>Eukaryota</taxon>
        <taxon>Fungi</taxon>
        <taxon>Dikarya</taxon>
        <taxon>Ascomycota</taxon>
        <taxon>Pezizomycotina</taxon>
        <taxon>Dothideomycetes</taxon>
        <taxon>Dothideomycetes incertae sedis</taxon>
        <taxon>Botryosphaeriales</taxon>
        <taxon>Botryosphaeriaceae</taxon>
        <taxon>Macrophomina</taxon>
    </lineage>
</organism>
<gene>
    <name evidence="2" type="ORF">MPH_02977</name>
</gene>
<comment type="caution">
    <text evidence="2">The sequence shown here is derived from an EMBL/GenBank/DDBJ whole genome shotgun (WGS) entry which is preliminary data.</text>
</comment>
<dbReference type="SUPFAM" id="SSF54909">
    <property type="entry name" value="Dimeric alpha+beta barrel"/>
    <property type="match status" value="1"/>
</dbReference>
<dbReference type="InParanoid" id="K2SSM7"/>
<dbReference type="InterPro" id="IPR007138">
    <property type="entry name" value="ABM_dom"/>
</dbReference>
<protein>
    <submittedName>
        <fullName evidence="2">Antibiotic biosynthesis monooxygenase</fullName>
    </submittedName>
</protein>
<dbReference type="EMBL" id="AHHD01000136">
    <property type="protein sequence ID" value="EKG19735.1"/>
    <property type="molecule type" value="Genomic_DNA"/>
</dbReference>
<evidence type="ECO:0000313" key="3">
    <source>
        <dbReference type="Proteomes" id="UP000007129"/>
    </source>
</evidence>
<proteinExistence type="predicted"/>
<dbReference type="Pfam" id="PF03992">
    <property type="entry name" value="ABM"/>
    <property type="match status" value="1"/>
</dbReference>
<dbReference type="Proteomes" id="UP000007129">
    <property type="component" value="Unassembled WGS sequence"/>
</dbReference>
<accession>K2SSM7</accession>
<dbReference type="OrthoDB" id="3450712at2759"/>
<dbReference type="AlphaFoldDB" id="K2SSM7"/>
<sequence length="280" mass="32678">MSSENQKNAVARPIFTWTRFRVPETEPIFEIDYRYPPSEERQKWADAICPLTEAPGFQRASWARIKETPDTVVLGVDWSSLDELESFKASPSYTRYYVAISTFSEPEEIVMKRSGTSIATMLRNELCLSMVRVHFTHPTNDAHRANVAELSGLRSPLPIMPKCFTHRELPDVACRIVVRPVWALSPTKRMDGLFVDTMLWFHIWASPEREDQFKRETRHHYGEDGIDFLLPEEWLNRKLSSLGALDWSEEHFQPFIRIEKRFNGEPKYGPFRRGEKKICP</sequence>